<accession>A0A4D6YKQ2</accession>
<dbReference type="InterPro" id="IPR029045">
    <property type="entry name" value="ClpP/crotonase-like_dom_sf"/>
</dbReference>
<proteinExistence type="inferred from homology"/>
<keyword evidence="2 7" id="KW-0963">Cytoplasm</keyword>
<dbReference type="GO" id="GO:0004176">
    <property type="term" value="F:ATP-dependent peptidase activity"/>
    <property type="evidence" value="ECO:0007669"/>
    <property type="project" value="InterPro"/>
</dbReference>
<gene>
    <name evidence="7 9" type="primary">clpP</name>
    <name evidence="9" type="ORF">D9V79_01440</name>
</gene>
<dbReference type="NCBIfam" id="NF001368">
    <property type="entry name" value="PRK00277.1"/>
    <property type="match status" value="1"/>
</dbReference>
<dbReference type="EC" id="3.4.21.92" evidence="7"/>
<keyword evidence="4 7" id="KW-0378">Hydrolase</keyword>
<keyword evidence="10" id="KW-1185">Reference proteome</keyword>
<dbReference type="GO" id="GO:0006515">
    <property type="term" value="P:protein quality control for misfolded or incompletely synthesized proteins"/>
    <property type="evidence" value="ECO:0007669"/>
    <property type="project" value="TreeGrafter"/>
</dbReference>
<comment type="subcellular location">
    <subcellularLocation>
        <location evidence="7">Cytoplasm</location>
    </subcellularLocation>
</comment>
<evidence type="ECO:0000256" key="7">
    <source>
        <dbReference type="HAMAP-Rule" id="MF_00444"/>
    </source>
</evidence>
<evidence type="ECO:0000313" key="9">
    <source>
        <dbReference type="EMBL" id="QCI26450.1"/>
    </source>
</evidence>
<evidence type="ECO:0000256" key="5">
    <source>
        <dbReference type="ARBA" id="ARBA00022825"/>
    </source>
</evidence>
<evidence type="ECO:0000256" key="8">
    <source>
        <dbReference type="RuleBase" id="RU003567"/>
    </source>
</evidence>
<dbReference type="Pfam" id="PF00574">
    <property type="entry name" value="CLP_protease"/>
    <property type="match status" value="1"/>
</dbReference>
<reference evidence="9 10" key="1">
    <citation type="submission" date="2018-10" db="EMBL/GenBank/DDBJ databases">
        <title>Comparative functional genomics of the obligate endosymbiont Buchnera aphidicola.</title>
        <authorList>
            <person name="Chong R.A."/>
        </authorList>
    </citation>
    <scope>NUCLEOTIDE SEQUENCE [LARGE SCALE GENOMIC DNA]</scope>
    <source>
        <strain evidence="9 10">Ssp</strain>
    </source>
</reference>
<feature type="active site" evidence="7">
    <location>
        <position position="135"/>
    </location>
</feature>
<evidence type="ECO:0000256" key="4">
    <source>
        <dbReference type="ARBA" id="ARBA00022801"/>
    </source>
</evidence>
<dbReference type="OrthoDB" id="9802800at2"/>
<dbReference type="FunFam" id="3.90.226.10:FF:000001">
    <property type="entry name" value="ATP-dependent Clp protease proteolytic subunit"/>
    <property type="match status" value="1"/>
</dbReference>
<dbReference type="GO" id="GO:0004252">
    <property type="term" value="F:serine-type endopeptidase activity"/>
    <property type="evidence" value="ECO:0007669"/>
    <property type="project" value="UniProtKB-UniRule"/>
</dbReference>
<dbReference type="GO" id="GO:0005737">
    <property type="term" value="C:cytoplasm"/>
    <property type="evidence" value="ECO:0007669"/>
    <property type="project" value="UniProtKB-SubCell"/>
</dbReference>
<dbReference type="GO" id="GO:0009368">
    <property type="term" value="C:endopeptidase Clp complex"/>
    <property type="evidence" value="ECO:0007669"/>
    <property type="project" value="TreeGrafter"/>
</dbReference>
<dbReference type="CDD" id="cd07017">
    <property type="entry name" value="S14_ClpP_2"/>
    <property type="match status" value="1"/>
</dbReference>
<evidence type="ECO:0000256" key="1">
    <source>
        <dbReference type="ARBA" id="ARBA00007039"/>
    </source>
</evidence>
<keyword evidence="3 7" id="KW-0645">Protease</keyword>
<feature type="active site" description="Nucleophile" evidence="7">
    <location>
        <position position="110"/>
    </location>
</feature>
<evidence type="ECO:0000313" key="10">
    <source>
        <dbReference type="Proteomes" id="UP000298636"/>
    </source>
</evidence>
<dbReference type="Proteomes" id="UP000298636">
    <property type="component" value="Chromosome"/>
</dbReference>
<keyword evidence="5 7" id="KW-0720">Serine protease</keyword>
<comment type="function">
    <text evidence="7">Cleaves peptides in various proteins in a process that requires ATP hydrolysis. Has a chymotrypsin-like activity. Plays a major role in the degradation of misfolded proteins.</text>
</comment>
<comment type="catalytic activity">
    <reaction evidence="6 7">
        <text>Hydrolysis of proteins to small peptides in the presence of ATP and magnesium. alpha-casein is the usual test substrate. In the absence of ATP, only oligopeptides shorter than five residues are hydrolyzed (such as succinyl-Leu-Tyr-|-NHMec, and Leu-Tyr-Leu-|-Tyr-Trp, in which cleavage of the -Tyr-|-Leu- and -Tyr-|-Trp bonds also occurs).</text>
        <dbReference type="EC" id="3.4.21.92"/>
    </reaction>
</comment>
<dbReference type="RefSeq" id="WP_158351971.1">
    <property type="nucleotide sequence ID" value="NZ_CP032998.1"/>
</dbReference>
<dbReference type="Gene3D" id="3.90.226.10">
    <property type="entry name" value="2-enoyl-CoA Hydratase, Chain A, domain 1"/>
    <property type="match status" value="1"/>
</dbReference>
<dbReference type="PRINTS" id="PR00127">
    <property type="entry name" value="CLPPROTEASEP"/>
</dbReference>
<evidence type="ECO:0000256" key="6">
    <source>
        <dbReference type="ARBA" id="ARBA00034021"/>
    </source>
</evidence>
<protein>
    <recommendedName>
        <fullName evidence="7 8">ATP-dependent Clp protease proteolytic subunit</fullName>
        <ecNumber evidence="7">3.4.21.92</ecNumber>
    </recommendedName>
    <alternativeName>
        <fullName evidence="7">Endopeptidase Clp</fullName>
    </alternativeName>
</protein>
<dbReference type="AlphaFoldDB" id="A0A4D6YKQ2"/>
<organism evidence="9 10">
    <name type="scientific">Buchnera aphidicola</name>
    <name type="common">Stegophylla sp.</name>
    <dbReference type="NCBI Taxonomy" id="2315800"/>
    <lineage>
        <taxon>Bacteria</taxon>
        <taxon>Pseudomonadati</taxon>
        <taxon>Pseudomonadota</taxon>
        <taxon>Gammaproteobacteria</taxon>
        <taxon>Enterobacterales</taxon>
        <taxon>Erwiniaceae</taxon>
        <taxon>Buchnera</taxon>
    </lineage>
</organism>
<dbReference type="InterPro" id="IPR023562">
    <property type="entry name" value="ClpP/TepA"/>
</dbReference>
<evidence type="ECO:0000256" key="3">
    <source>
        <dbReference type="ARBA" id="ARBA00022670"/>
    </source>
</evidence>
<comment type="subunit">
    <text evidence="7">Fourteen ClpP subunits assemble into 2 heptameric rings which stack back to back to give a disk-like structure with a central cavity, resembling the structure of eukaryotic proteasomes.</text>
</comment>
<evidence type="ECO:0000256" key="2">
    <source>
        <dbReference type="ARBA" id="ARBA00022490"/>
    </source>
</evidence>
<dbReference type="GO" id="GO:0051117">
    <property type="term" value="F:ATPase binding"/>
    <property type="evidence" value="ECO:0007669"/>
    <property type="project" value="TreeGrafter"/>
</dbReference>
<dbReference type="PANTHER" id="PTHR10381">
    <property type="entry name" value="ATP-DEPENDENT CLP PROTEASE PROTEOLYTIC SUBUNIT"/>
    <property type="match status" value="1"/>
</dbReference>
<dbReference type="NCBIfam" id="NF009205">
    <property type="entry name" value="PRK12553.1"/>
    <property type="match status" value="1"/>
</dbReference>
<dbReference type="SUPFAM" id="SSF52096">
    <property type="entry name" value="ClpP/crotonase"/>
    <property type="match status" value="1"/>
</dbReference>
<dbReference type="NCBIfam" id="TIGR00493">
    <property type="entry name" value="clpP"/>
    <property type="match status" value="1"/>
</dbReference>
<name>A0A4D6YKQ2_9GAMM</name>
<dbReference type="PANTHER" id="PTHR10381:SF70">
    <property type="entry name" value="ATP-DEPENDENT CLP PROTEASE PROTEOLYTIC SUBUNIT"/>
    <property type="match status" value="1"/>
</dbReference>
<dbReference type="EMBL" id="CP032998">
    <property type="protein sequence ID" value="QCI26450.1"/>
    <property type="molecule type" value="Genomic_DNA"/>
</dbReference>
<sequence>MLYKNKKIFTNPINLIPTVIEKTEQGERAYDIYSRLLQERIIFITGNIEDNMSNIIIAQILFLESQNPNKDIFLYINSPGGIITAGLSIYDTMQFVTPDINTICVGQSCSMAAILLCAGTKGKRFCLNHAQVMIHQPLGQYQGTASDIEIHTYEILKMKKKINQIISYHTGQAIKKIEQDTERDHFLNAQESIKYGLVDSILQSRKTIKL</sequence>
<comment type="similarity">
    <text evidence="1 7 8">Belongs to the peptidase S14 family.</text>
</comment>
<dbReference type="HAMAP" id="MF_00444">
    <property type="entry name" value="ClpP"/>
    <property type="match status" value="1"/>
</dbReference>
<dbReference type="InterPro" id="IPR001907">
    <property type="entry name" value="ClpP"/>
</dbReference>